<dbReference type="InterPro" id="IPR000843">
    <property type="entry name" value="HTH_LacI"/>
</dbReference>
<dbReference type="CDD" id="cd01392">
    <property type="entry name" value="HTH_LacI"/>
    <property type="match status" value="1"/>
</dbReference>
<dbReference type="CDD" id="cd01545">
    <property type="entry name" value="PBP1_SalR"/>
    <property type="match status" value="1"/>
</dbReference>
<dbReference type="AlphaFoldDB" id="A0A7W9BE41"/>
<dbReference type="SUPFAM" id="SSF47413">
    <property type="entry name" value="lambda repressor-like DNA-binding domains"/>
    <property type="match status" value="1"/>
</dbReference>
<name>A0A7W9BE41_9SPHN</name>
<evidence type="ECO:0000256" key="4">
    <source>
        <dbReference type="SAM" id="MobiDB-lite"/>
    </source>
</evidence>
<gene>
    <name evidence="6" type="ORF">FHS94_002424</name>
</gene>
<dbReference type="GO" id="GO:0000976">
    <property type="term" value="F:transcription cis-regulatory region binding"/>
    <property type="evidence" value="ECO:0007669"/>
    <property type="project" value="TreeGrafter"/>
</dbReference>
<feature type="domain" description="HTH lacI-type" evidence="5">
    <location>
        <begin position="7"/>
        <end position="61"/>
    </location>
</feature>
<dbReference type="Proteomes" id="UP000546200">
    <property type="component" value="Unassembled WGS sequence"/>
</dbReference>
<dbReference type="InterPro" id="IPR010982">
    <property type="entry name" value="Lambda_DNA-bd_dom_sf"/>
</dbReference>
<evidence type="ECO:0000256" key="2">
    <source>
        <dbReference type="ARBA" id="ARBA00023125"/>
    </source>
</evidence>
<dbReference type="PANTHER" id="PTHR30146">
    <property type="entry name" value="LACI-RELATED TRANSCRIPTIONAL REPRESSOR"/>
    <property type="match status" value="1"/>
</dbReference>
<evidence type="ECO:0000259" key="5">
    <source>
        <dbReference type="PROSITE" id="PS50932"/>
    </source>
</evidence>
<comment type="caution">
    <text evidence="6">The sequence shown here is derived from an EMBL/GenBank/DDBJ whole genome shotgun (WGS) entry which is preliminary data.</text>
</comment>
<dbReference type="InterPro" id="IPR046335">
    <property type="entry name" value="LacI/GalR-like_sensor"/>
</dbReference>
<evidence type="ECO:0000313" key="7">
    <source>
        <dbReference type="Proteomes" id="UP000546200"/>
    </source>
</evidence>
<sequence>MTTSRNPTIRDVARHAGVSHMTVSRVINGDHAVKSRTRASVEASIKMLRFTPNLAARALSSAKHPHVALLHCFPNPGSLGDFFIQLLQSATQAHATLIIREIANSNVDRGVVEDLVERRVQGVILAPPLADDAVLVSLLREAGMAVVATGSTHGKLGVASVGIDDRTAAKNMTAHLVGLGHRRIGFVQGRTTHASSGLRLAGYLDAILEAGIEPVADLIAKGTYDYQSGMAAADKLLSLPQAPTAIFASNDDMAAAAVSVAHRRGIDVPSGLSICGFDDASLASSIWPTLTTVRRPTAELTATLFRVLLCSISGSSSDAPVERIVLQHSIVHRESDGPPPTAASNQMPWLVSGAR</sequence>
<dbReference type="SUPFAM" id="SSF53822">
    <property type="entry name" value="Periplasmic binding protein-like I"/>
    <property type="match status" value="1"/>
</dbReference>
<keyword evidence="1" id="KW-0805">Transcription regulation</keyword>
<accession>A0A7W9BE41</accession>
<keyword evidence="3" id="KW-0804">Transcription</keyword>
<dbReference type="PRINTS" id="PR00036">
    <property type="entry name" value="HTHLACI"/>
</dbReference>
<proteinExistence type="predicted"/>
<dbReference type="Pfam" id="PF13377">
    <property type="entry name" value="Peripla_BP_3"/>
    <property type="match status" value="1"/>
</dbReference>
<dbReference type="Pfam" id="PF00356">
    <property type="entry name" value="LacI"/>
    <property type="match status" value="1"/>
</dbReference>
<evidence type="ECO:0000256" key="3">
    <source>
        <dbReference type="ARBA" id="ARBA00023163"/>
    </source>
</evidence>
<organism evidence="6 7">
    <name type="scientific">Sphingomonas aerophila</name>
    <dbReference type="NCBI Taxonomy" id="1344948"/>
    <lineage>
        <taxon>Bacteria</taxon>
        <taxon>Pseudomonadati</taxon>
        <taxon>Pseudomonadota</taxon>
        <taxon>Alphaproteobacteria</taxon>
        <taxon>Sphingomonadales</taxon>
        <taxon>Sphingomonadaceae</taxon>
        <taxon>Sphingomonas</taxon>
    </lineage>
</organism>
<dbReference type="EMBL" id="JACIJK010000007">
    <property type="protein sequence ID" value="MBB5715569.1"/>
    <property type="molecule type" value="Genomic_DNA"/>
</dbReference>
<protein>
    <submittedName>
        <fullName evidence="6">LacI family transcriptional regulator</fullName>
    </submittedName>
</protein>
<dbReference type="GO" id="GO:0003700">
    <property type="term" value="F:DNA-binding transcription factor activity"/>
    <property type="evidence" value="ECO:0007669"/>
    <property type="project" value="TreeGrafter"/>
</dbReference>
<dbReference type="SMART" id="SM00354">
    <property type="entry name" value="HTH_LACI"/>
    <property type="match status" value="1"/>
</dbReference>
<dbReference type="PROSITE" id="PS00356">
    <property type="entry name" value="HTH_LACI_1"/>
    <property type="match status" value="1"/>
</dbReference>
<evidence type="ECO:0000256" key="1">
    <source>
        <dbReference type="ARBA" id="ARBA00023015"/>
    </source>
</evidence>
<feature type="region of interest" description="Disordered" evidence="4">
    <location>
        <begin position="333"/>
        <end position="355"/>
    </location>
</feature>
<dbReference type="PROSITE" id="PS50932">
    <property type="entry name" value="HTH_LACI_2"/>
    <property type="match status" value="1"/>
</dbReference>
<evidence type="ECO:0000313" key="6">
    <source>
        <dbReference type="EMBL" id="MBB5715569.1"/>
    </source>
</evidence>
<keyword evidence="7" id="KW-1185">Reference proteome</keyword>
<dbReference type="Gene3D" id="3.40.50.2300">
    <property type="match status" value="2"/>
</dbReference>
<dbReference type="PANTHER" id="PTHR30146:SF153">
    <property type="entry name" value="LACTOSE OPERON REPRESSOR"/>
    <property type="match status" value="1"/>
</dbReference>
<dbReference type="InterPro" id="IPR028082">
    <property type="entry name" value="Peripla_BP_I"/>
</dbReference>
<keyword evidence="2" id="KW-0238">DNA-binding</keyword>
<dbReference type="RefSeq" id="WP_184058035.1">
    <property type="nucleotide sequence ID" value="NZ_JACIJK010000007.1"/>
</dbReference>
<reference evidence="6 7" key="1">
    <citation type="submission" date="2020-08" db="EMBL/GenBank/DDBJ databases">
        <title>Genomic Encyclopedia of Type Strains, Phase IV (KMG-IV): sequencing the most valuable type-strain genomes for metagenomic binning, comparative biology and taxonomic classification.</title>
        <authorList>
            <person name="Goeker M."/>
        </authorList>
    </citation>
    <scope>NUCLEOTIDE SEQUENCE [LARGE SCALE GENOMIC DNA]</scope>
    <source>
        <strain evidence="6 7">DSM 100044</strain>
    </source>
</reference>
<dbReference type="Gene3D" id="1.10.260.40">
    <property type="entry name" value="lambda repressor-like DNA-binding domains"/>
    <property type="match status" value="1"/>
</dbReference>